<dbReference type="GO" id="GO:0043248">
    <property type="term" value="P:proteasome assembly"/>
    <property type="evidence" value="ECO:0007669"/>
    <property type="project" value="InterPro"/>
</dbReference>
<evidence type="ECO:0000313" key="2">
    <source>
        <dbReference type="Proteomes" id="UP001381693"/>
    </source>
</evidence>
<dbReference type="InterPro" id="IPR019538">
    <property type="entry name" value="PSMD5"/>
</dbReference>
<accession>A0AAN8WVF3</accession>
<protein>
    <submittedName>
        <fullName evidence="1">Uncharacterized protein</fullName>
    </submittedName>
</protein>
<dbReference type="Pfam" id="PF10508">
    <property type="entry name" value="Proteasom_PSMB"/>
    <property type="match status" value="1"/>
</dbReference>
<evidence type="ECO:0000313" key="1">
    <source>
        <dbReference type="EMBL" id="KAK7069183.1"/>
    </source>
</evidence>
<proteinExistence type="predicted"/>
<organism evidence="1 2">
    <name type="scientific">Halocaridina rubra</name>
    <name type="common">Hawaiian red shrimp</name>
    <dbReference type="NCBI Taxonomy" id="373956"/>
    <lineage>
        <taxon>Eukaryota</taxon>
        <taxon>Metazoa</taxon>
        <taxon>Ecdysozoa</taxon>
        <taxon>Arthropoda</taxon>
        <taxon>Crustacea</taxon>
        <taxon>Multicrustacea</taxon>
        <taxon>Malacostraca</taxon>
        <taxon>Eumalacostraca</taxon>
        <taxon>Eucarida</taxon>
        <taxon>Decapoda</taxon>
        <taxon>Pleocyemata</taxon>
        <taxon>Caridea</taxon>
        <taxon>Atyoidea</taxon>
        <taxon>Atyidae</taxon>
        <taxon>Halocaridina</taxon>
    </lineage>
</organism>
<dbReference type="AlphaFoldDB" id="A0AAN8WVF3"/>
<gene>
    <name evidence="1" type="ORF">SK128_018718</name>
</gene>
<sequence>MLNILKGCMTFYSDLFLPFLCVHVSVYIHTDVYVLSHTKEQIELCVDVLGQLLPLISAQEVVERFGDQLLRGLSHPVENVRRLSLKRSTSPPIFHPSILRQKQFVSPSFALTYKISEVATSSVGGSVIGQLEDGSRLIQFNLALLITMNHSQERIHCPG</sequence>
<reference evidence="1 2" key="1">
    <citation type="submission" date="2023-11" db="EMBL/GenBank/DDBJ databases">
        <title>Halocaridina rubra genome assembly.</title>
        <authorList>
            <person name="Smith C."/>
        </authorList>
    </citation>
    <scope>NUCLEOTIDE SEQUENCE [LARGE SCALE GENOMIC DNA]</scope>
    <source>
        <strain evidence="1">EP-1</strain>
        <tissue evidence="1">Whole</tissue>
    </source>
</reference>
<name>A0AAN8WVF3_HALRR</name>
<comment type="caution">
    <text evidence="1">The sequence shown here is derived from an EMBL/GenBank/DDBJ whole genome shotgun (WGS) entry which is preliminary data.</text>
</comment>
<keyword evidence="2" id="KW-1185">Reference proteome</keyword>
<dbReference type="EMBL" id="JAXCGZ010017004">
    <property type="protein sequence ID" value="KAK7069183.1"/>
    <property type="molecule type" value="Genomic_DNA"/>
</dbReference>
<dbReference type="Proteomes" id="UP001381693">
    <property type="component" value="Unassembled WGS sequence"/>
</dbReference>